<dbReference type="AlphaFoldDB" id="A0A936ZSM4"/>
<organism evidence="2 3">
    <name type="scientific">Aquimarina mytili</name>
    <dbReference type="NCBI Taxonomy" id="874423"/>
    <lineage>
        <taxon>Bacteria</taxon>
        <taxon>Pseudomonadati</taxon>
        <taxon>Bacteroidota</taxon>
        <taxon>Flavobacteriia</taxon>
        <taxon>Flavobacteriales</taxon>
        <taxon>Flavobacteriaceae</taxon>
        <taxon>Aquimarina</taxon>
    </lineage>
</organism>
<dbReference type="RefSeq" id="WP_201921359.1">
    <property type="nucleotide sequence ID" value="NZ_BAABAX010000031.1"/>
</dbReference>
<feature type="domain" description="Glycosyltransferase 2-like" evidence="1">
    <location>
        <begin position="17"/>
        <end position="166"/>
    </location>
</feature>
<dbReference type="SUPFAM" id="SSF53448">
    <property type="entry name" value="Nucleotide-diphospho-sugar transferases"/>
    <property type="match status" value="1"/>
</dbReference>
<sequence length="278" mass="33252">MNKTVVASVVFPANTAFVDDFFESLCRQTYKEFDVFIINDGFENFDAVVERYYSLNITVYKYSNTPSKIRQKLLELLNRSKYQNIVFSDSDDYLADNRVEESVKYLSKYPIVFNDLTSFYEDKILNKKIWSSRFNKNKVITRQFLIDKNVLGLGNSGIRKEVLKEINLDEDLLAVDWAIFYNLIDNLEAFFIDKTQTFYRQHDSNTIGFDKMSLQRIQTAINVKKRHYIFIKRKDLYNKLRLLEELNPVDEIEKKIKINQKDRNQNHFWWEETKLLEK</sequence>
<dbReference type="InterPro" id="IPR050834">
    <property type="entry name" value="Glycosyltransf_2"/>
</dbReference>
<evidence type="ECO:0000313" key="3">
    <source>
        <dbReference type="Proteomes" id="UP000651057"/>
    </source>
</evidence>
<dbReference type="PANTHER" id="PTHR43685">
    <property type="entry name" value="GLYCOSYLTRANSFERASE"/>
    <property type="match status" value="1"/>
</dbReference>
<gene>
    <name evidence="2" type="ORF">JJQ60_14190</name>
</gene>
<dbReference type="InterPro" id="IPR001173">
    <property type="entry name" value="Glyco_trans_2-like"/>
</dbReference>
<dbReference type="PANTHER" id="PTHR43685:SF2">
    <property type="entry name" value="GLYCOSYLTRANSFERASE 2-LIKE DOMAIN-CONTAINING PROTEIN"/>
    <property type="match status" value="1"/>
</dbReference>
<dbReference type="EMBL" id="JAERQJ010000005">
    <property type="protein sequence ID" value="MBL0684677.1"/>
    <property type="molecule type" value="Genomic_DNA"/>
</dbReference>
<dbReference type="Gene3D" id="3.90.550.10">
    <property type="entry name" value="Spore Coat Polysaccharide Biosynthesis Protein SpsA, Chain A"/>
    <property type="match status" value="1"/>
</dbReference>
<proteinExistence type="predicted"/>
<dbReference type="InterPro" id="IPR029044">
    <property type="entry name" value="Nucleotide-diphossugar_trans"/>
</dbReference>
<reference evidence="2" key="1">
    <citation type="submission" date="2021-01" db="EMBL/GenBank/DDBJ databases">
        <authorList>
            <person name="Zhong Y.L."/>
        </authorList>
    </citation>
    <scope>NUCLEOTIDE SEQUENCE</scope>
    <source>
        <strain evidence="2">KCTC 23302</strain>
    </source>
</reference>
<dbReference type="Pfam" id="PF00535">
    <property type="entry name" value="Glycos_transf_2"/>
    <property type="match status" value="1"/>
</dbReference>
<dbReference type="Proteomes" id="UP000651057">
    <property type="component" value="Unassembled WGS sequence"/>
</dbReference>
<name>A0A936ZSM4_9FLAO</name>
<keyword evidence="3" id="KW-1185">Reference proteome</keyword>
<evidence type="ECO:0000313" key="2">
    <source>
        <dbReference type="EMBL" id="MBL0684677.1"/>
    </source>
</evidence>
<comment type="caution">
    <text evidence="2">The sequence shown here is derived from an EMBL/GenBank/DDBJ whole genome shotgun (WGS) entry which is preliminary data.</text>
</comment>
<accession>A0A936ZSM4</accession>
<evidence type="ECO:0000259" key="1">
    <source>
        <dbReference type="Pfam" id="PF00535"/>
    </source>
</evidence>
<protein>
    <submittedName>
        <fullName evidence="2">Glycosyltransferase</fullName>
    </submittedName>
</protein>